<dbReference type="RefSeq" id="WP_198660162.1">
    <property type="nucleotide sequence ID" value="NZ_CP059488.1"/>
</dbReference>
<keyword evidence="2 5" id="KW-0540">Nuclease</keyword>
<comment type="function">
    <text evidence="5">Toxic component of a toxin-antitoxin (TA) system. An RNase.</text>
</comment>
<keyword evidence="1 5" id="KW-1277">Toxin-antitoxin system</keyword>
<comment type="cofactor">
    <cofactor evidence="5">
        <name>Mg(2+)</name>
        <dbReference type="ChEBI" id="CHEBI:18420"/>
    </cofactor>
</comment>
<dbReference type="Pfam" id="PF01850">
    <property type="entry name" value="PIN"/>
    <property type="match status" value="1"/>
</dbReference>
<dbReference type="Proteomes" id="UP000595420">
    <property type="component" value="Chromosome"/>
</dbReference>
<evidence type="ECO:0000259" key="6">
    <source>
        <dbReference type="Pfam" id="PF01850"/>
    </source>
</evidence>
<gene>
    <name evidence="5" type="primary">vapC</name>
    <name evidence="7" type="ORF">H2515_11155</name>
</gene>
<evidence type="ECO:0000313" key="8">
    <source>
        <dbReference type="Proteomes" id="UP000595420"/>
    </source>
</evidence>
<evidence type="ECO:0000256" key="1">
    <source>
        <dbReference type="ARBA" id="ARBA00022649"/>
    </source>
</evidence>
<dbReference type="GO" id="GO:0000287">
    <property type="term" value="F:magnesium ion binding"/>
    <property type="evidence" value="ECO:0007669"/>
    <property type="project" value="UniProtKB-UniRule"/>
</dbReference>
<dbReference type="CDD" id="cd09874">
    <property type="entry name" value="PIN_MT3492-like"/>
    <property type="match status" value="1"/>
</dbReference>
<keyword evidence="3 5" id="KW-0479">Metal-binding</keyword>
<dbReference type="GO" id="GO:0016787">
    <property type="term" value="F:hydrolase activity"/>
    <property type="evidence" value="ECO:0007669"/>
    <property type="project" value="UniProtKB-KW"/>
</dbReference>
<keyword evidence="5" id="KW-0800">Toxin</keyword>
<accession>A0A7T5BGW5</accession>
<feature type="binding site" evidence="5">
    <location>
        <position position="5"/>
    </location>
    <ligand>
        <name>Mg(2+)</name>
        <dbReference type="ChEBI" id="CHEBI:18420"/>
    </ligand>
</feature>
<dbReference type="InterPro" id="IPR022907">
    <property type="entry name" value="VapC_family"/>
</dbReference>
<feature type="binding site" evidence="5">
    <location>
        <position position="104"/>
    </location>
    <ligand>
        <name>Mg(2+)</name>
        <dbReference type="ChEBI" id="CHEBI:18420"/>
    </ligand>
</feature>
<name>A0A7T5BGW5_9PROT</name>
<dbReference type="HAMAP" id="MF_00265">
    <property type="entry name" value="VapC_Nob1"/>
    <property type="match status" value="1"/>
</dbReference>
<dbReference type="InterPro" id="IPR029060">
    <property type="entry name" value="PIN-like_dom_sf"/>
</dbReference>
<sequence length="142" mass="15331">MIYLDTSVLGALFFREPGAADLARRLESQRKERLTISAWTLTEMASVGGIKERTGAIDSLTRQQALANFQRFASMKLETVEIEPADFRTAAVLIESPAALRSGDALHLAVARRLGARLATLDNGLHTAASSLGFAIFALSPE</sequence>
<proteinExistence type="inferred from homology"/>
<dbReference type="AlphaFoldDB" id="A0A7T5BGW5"/>
<reference evidence="7 8" key="1">
    <citation type="submission" date="2020-07" db="EMBL/GenBank/DDBJ databases">
        <title>Complete genome sequence analysis of Acidithiobacillus ferrivorans XJFY6S-08 reveals extreme environmental adaptation to alpine acid mine drainage.</title>
        <authorList>
            <person name="Yan L."/>
            <person name="Ni Y."/>
        </authorList>
    </citation>
    <scope>NUCLEOTIDE SEQUENCE [LARGE SCALE GENOMIC DNA]</scope>
    <source>
        <strain evidence="7 8">XJFY6S-08</strain>
    </source>
</reference>
<dbReference type="InterPro" id="IPR002716">
    <property type="entry name" value="PIN_dom"/>
</dbReference>
<dbReference type="Gene3D" id="3.40.50.1010">
    <property type="entry name" value="5'-nuclease"/>
    <property type="match status" value="1"/>
</dbReference>
<dbReference type="GO" id="GO:0090729">
    <property type="term" value="F:toxin activity"/>
    <property type="evidence" value="ECO:0007669"/>
    <property type="project" value="UniProtKB-KW"/>
</dbReference>
<keyword evidence="4 5" id="KW-0378">Hydrolase</keyword>
<dbReference type="SUPFAM" id="SSF88723">
    <property type="entry name" value="PIN domain-like"/>
    <property type="match status" value="1"/>
</dbReference>
<feature type="domain" description="PIN" evidence="6">
    <location>
        <begin position="2"/>
        <end position="127"/>
    </location>
</feature>
<evidence type="ECO:0000256" key="3">
    <source>
        <dbReference type="ARBA" id="ARBA00022723"/>
    </source>
</evidence>
<evidence type="ECO:0000256" key="2">
    <source>
        <dbReference type="ARBA" id="ARBA00022722"/>
    </source>
</evidence>
<organism evidence="7 8">
    <name type="scientific">Acidithiobacillus ferrivorans</name>
    <dbReference type="NCBI Taxonomy" id="160808"/>
    <lineage>
        <taxon>Bacteria</taxon>
        <taxon>Pseudomonadati</taxon>
        <taxon>Pseudomonadota</taxon>
        <taxon>Acidithiobacillia</taxon>
        <taxon>Acidithiobacillales</taxon>
        <taxon>Acidithiobacillaceae</taxon>
        <taxon>Acidithiobacillus</taxon>
    </lineage>
</organism>
<keyword evidence="5" id="KW-0460">Magnesium</keyword>
<dbReference type="EC" id="3.1.-.-" evidence="5"/>
<protein>
    <recommendedName>
        <fullName evidence="5">Ribonuclease VapC</fullName>
        <shortName evidence="5">RNase VapC</shortName>
        <ecNumber evidence="5">3.1.-.-</ecNumber>
    </recommendedName>
    <alternativeName>
        <fullName evidence="5">Toxin VapC</fullName>
    </alternativeName>
</protein>
<evidence type="ECO:0000313" key="7">
    <source>
        <dbReference type="EMBL" id="QQD71980.1"/>
    </source>
</evidence>
<dbReference type="EMBL" id="CP059488">
    <property type="protein sequence ID" value="QQD71980.1"/>
    <property type="molecule type" value="Genomic_DNA"/>
</dbReference>
<dbReference type="GO" id="GO:0004540">
    <property type="term" value="F:RNA nuclease activity"/>
    <property type="evidence" value="ECO:0007669"/>
    <property type="project" value="InterPro"/>
</dbReference>
<comment type="similarity">
    <text evidence="5">Belongs to the PINc/VapC protein family.</text>
</comment>
<evidence type="ECO:0000256" key="5">
    <source>
        <dbReference type="HAMAP-Rule" id="MF_00265"/>
    </source>
</evidence>
<evidence type="ECO:0000256" key="4">
    <source>
        <dbReference type="ARBA" id="ARBA00022801"/>
    </source>
</evidence>